<evidence type="ECO:0000313" key="1">
    <source>
        <dbReference type="EMBL" id="SVE09584.1"/>
    </source>
</evidence>
<protein>
    <submittedName>
        <fullName evidence="1">Uncharacterized protein</fullName>
    </submittedName>
</protein>
<dbReference type="AlphaFoldDB" id="A0A383APH3"/>
<sequence length="39" mass="4371">VSPDRHLENAVSVLLTHSVAWLENVSIAKLIIIFEKIKS</sequence>
<gene>
    <name evidence="1" type="ORF">METZ01_LOCUS462438</name>
</gene>
<organism evidence="1">
    <name type="scientific">marine metagenome</name>
    <dbReference type="NCBI Taxonomy" id="408172"/>
    <lineage>
        <taxon>unclassified sequences</taxon>
        <taxon>metagenomes</taxon>
        <taxon>ecological metagenomes</taxon>
    </lineage>
</organism>
<feature type="non-terminal residue" evidence="1">
    <location>
        <position position="1"/>
    </location>
</feature>
<name>A0A383APH3_9ZZZZ</name>
<proteinExistence type="predicted"/>
<dbReference type="EMBL" id="UINC01193803">
    <property type="protein sequence ID" value="SVE09584.1"/>
    <property type="molecule type" value="Genomic_DNA"/>
</dbReference>
<reference evidence="1" key="1">
    <citation type="submission" date="2018-05" db="EMBL/GenBank/DDBJ databases">
        <authorList>
            <person name="Lanie J.A."/>
            <person name="Ng W.-L."/>
            <person name="Kazmierczak K.M."/>
            <person name="Andrzejewski T.M."/>
            <person name="Davidsen T.M."/>
            <person name="Wayne K.J."/>
            <person name="Tettelin H."/>
            <person name="Glass J.I."/>
            <person name="Rusch D."/>
            <person name="Podicherti R."/>
            <person name="Tsui H.-C.T."/>
            <person name="Winkler M.E."/>
        </authorList>
    </citation>
    <scope>NUCLEOTIDE SEQUENCE</scope>
</reference>
<accession>A0A383APH3</accession>